<dbReference type="Gene3D" id="3.40.50.1110">
    <property type="entry name" value="SGNH hydrolase"/>
    <property type="match status" value="1"/>
</dbReference>
<reference evidence="3 4" key="1">
    <citation type="submission" date="2018-09" db="EMBL/GenBank/DDBJ databases">
        <title>Genomic Encyclopedia of Archaeal and Bacterial Type Strains, Phase II (KMG-II): from individual species to whole genera.</title>
        <authorList>
            <person name="Goeker M."/>
        </authorList>
    </citation>
    <scope>NUCLEOTIDE SEQUENCE [LARGE SCALE GENOMIC DNA]</scope>
    <source>
        <strain evidence="3 4">DSM 27148</strain>
    </source>
</reference>
<dbReference type="Pfam" id="PF17996">
    <property type="entry name" value="CE2_N"/>
    <property type="match status" value="1"/>
</dbReference>
<accession>A0A419W8Z0</accession>
<dbReference type="GO" id="GO:0052689">
    <property type="term" value="F:carboxylic ester hydrolase activity"/>
    <property type="evidence" value="ECO:0007669"/>
    <property type="project" value="InterPro"/>
</dbReference>
<protein>
    <submittedName>
        <fullName evidence="3">GDSL-like lipase/acylhydrolase family protein</fullName>
    </submittedName>
</protein>
<dbReference type="SUPFAM" id="SSF52266">
    <property type="entry name" value="SGNH hydrolase"/>
    <property type="match status" value="1"/>
</dbReference>
<dbReference type="PANTHER" id="PTHR37834">
    <property type="entry name" value="GDSL-LIKE LIPASE/ACYLHYDROLASE DOMAIN PROTEIN (AFU_ORTHOLOGUE AFUA_2G00620)"/>
    <property type="match status" value="1"/>
</dbReference>
<evidence type="ECO:0000313" key="4">
    <source>
        <dbReference type="Proteomes" id="UP000283387"/>
    </source>
</evidence>
<keyword evidence="1" id="KW-0732">Signal</keyword>
<dbReference type="InterPro" id="IPR052762">
    <property type="entry name" value="PCW_deacetylase/CE"/>
</dbReference>
<dbReference type="RefSeq" id="WP_120273192.1">
    <property type="nucleotide sequence ID" value="NZ_RAPN01000001.1"/>
</dbReference>
<feature type="signal peptide" evidence="1">
    <location>
        <begin position="1"/>
        <end position="21"/>
    </location>
</feature>
<dbReference type="AlphaFoldDB" id="A0A419W8Z0"/>
<comment type="caution">
    <text evidence="3">The sequence shown here is derived from an EMBL/GenBank/DDBJ whole genome shotgun (WGS) entry which is preliminary data.</text>
</comment>
<keyword evidence="3" id="KW-0378">Hydrolase</keyword>
<keyword evidence="4" id="KW-1185">Reference proteome</keyword>
<feature type="chain" id="PRO_5019043320" evidence="1">
    <location>
        <begin position="22"/>
        <end position="363"/>
    </location>
</feature>
<dbReference type="Gene3D" id="2.60.120.260">
    <property type="entry name" value="Galactose-binding domain-like"/>
    <property type="match status" value="1"/>
</dbReference>
<sequence>MKIFNGTLFLVAVLLFTTACAKKQDLVVNYNNPEIAYSGRIDTTTQAGAELFWSGTRIRINFEGESISALFREERGDNYYNVFVDNDSAFMLRPDATKQYYELASKLAPGKHTVEIFKRTEWDRGVSTFFGFKISGDAKVLAKPEPKKRKIEFYGNSITAGYAVDDFSGEDRSDSIFTNNYESYARITADHFDAEYRCICKSGIGITISWFPLIMPEMYNRLNPNDPDSRWDFSLYTPDVVVINLFQNDSWLVNLPNHEQFKARFGTEKPTPEFIINAYADFVRSIRAEYPDAQIVCILGSMDATREGSEWPGYVQQAVAQLDDAKIYTHFIPFKNTSGHPSIAEQQTMADSLIRFIDENINW</sequence>
<dbReference type="PANTHER" id="PTHR37834:SF2">
    <property type="entry name" value="ESTERASE, SGNH HYDROLASE-TYPE"/>
    <property type="match status" value="1"/>
</dbReference>
<gene>
    <name evidence="3" type="ORF">BC643_2302</name>
</gene>
<feature type="domain" description="Carbohydrate esterase 2 N-terminal" evidence="2">
    <location>
        <begin position="37"/>
        <end position="144"/>
    </location>
</feature>
<dbReference type="InterPro" id="IPR037461">
    <property type="entry name" value="CtCE2-like_dom"/>
</dbReference>
<dbReference type="PROSITE" id="PS51257">
    <property type="entry name" value="PROKAR_LIPOPROTEIN"/>
    <property type="match status" value="1"/>
</dbReference>
<dbReference type="Proteomes" id="UP000283387">
    <property type="component" value="Unassembled WGS sequence"/>
</dbReference>
<evidence type="ECO:0000313" key="3">
    <source>
        <dbReference type="EMBL" id="RKD91933.1"/>
    </source>
</evidence>
<dbReference type="InterPro" id="IPR036514">
    <property type="entry name" value="SGNH_hydro_sf"/>
</dbReference>
<evidence type="ECO:0000259" key="2">
    <source>
        <dbReference type="Pfam" id="PF17996"/>
    </source>
</evidence>
<evidence type="ECO:0000256" key="1">
    <source>
        <dbReference type="SAM" id="SignalP"/>
    </source>
</evidence>
<proteinExistence type="predicted"/>
<dbReference type="EMBL" id="RAPN01000001">
    <property type="protein sequence ID" value="RKD91933.1"/>
    <property type="molecule type" value="Genomic_DNA"/>
</dbReference>
<organism evidence="3 4">
    <name type="scientific">Mangrovibacterium diazotrophicum</name>
    <dbReference type="NCBI Taxonomy" id="1261403"/>
    <lineage>
        <taxon>Bacteria</taxon>
        <taxon>Pseudomonadati</taxon>
        <taxon>Bacteroidota</taxon>
        <taxon>Bacteroidia</taxon>
        <taxon>Marinilabiliales</taxon>
        <taxon>Prolixibacteraceae</taxon>
        <taxon>Mangrovibacterium</taxon>
    </lineage>
</organism>
<dbReference type="InterPro" id="IPR040794">
    <property type="entry name" value="CE2_N"/>
</dbReference>
<dbReference type="OrthoDB" id="9801375at2"/>
<dbReference type="CDD" id="cd01831">
    <property type="entry name" value="Endoglucanase_E_like"/>
    <property type="match status" value="1"/>
</dbReference>
<name>A0A419W8Z0_9BACT</name>